<dbReference type="Proteomes" id="UP000321085">
    <property type="component" value="Unassembled WGS sequence"/>
</dbReference>
<comment type="caution">
    <text evidence="2">The sequence shown here is derived from an EMBL/GenBank/DDBJ whole genome shotgun (WGS) entry which is preliminary data.</text>
</comment>
<dbReference type="EMBL" id="BJYU01000271">
    <property type="protein sequence ID" value="GEO18908.1"/>
    <property type="molecule type" value="Genomic_DNA"/>
</dbReference>
<dbReference type="AlphaFoldDB" id="A0A512C3X9"/>
<proteinExistence type="predicted"/>
<evidence type="ECO:0008006" key="4">
    <source>
        <dbReference type="Google" id="ProtNLM"/>
    </source>
</evidence>
<evidence type="ECO:0000313" key="3">
    <source>
        <dbReference type="Proteomes" id="UP000321085"/>
    </source>
</evidence>
<organism evidence="2 3">
    <name type="scientific">Microvirga aerophila</name>
    <dbReference type="NCBI Taxonomy" id="670291"/>
    <lineage>
        <taxon>Bacteria</taxon>
        <taxon>Pseudomonadati</taxon>
        <taxon>Pseudomonadota</taxon>
        <taxon>Alphaproteobacteria</taxon>
        <taxon>Hyphomicrobiales</taxon>
        <taxon>Methylobacteriaceae</taxon>
        <taxon>Microvirga</taxon>
    </lineage>
</organism>
<dbReference type="RefSeq" id="WP_147023251.1">
    <property type="nucleotide sequence ID" value="NZ_BJYU01000271.1"/>
</dbReference>
<feature type="region of interest" description="Disordered" evidence="1">
    <location>
        <begin position="169"/>
        <end position="204"/>
    </location>
</feature>
<evidence type="ECO:0000256" key="1">
    <source>
        <dbReference type="SAM" id="MobiDB-lite"/>
    </source>
</evidence>
<dbReference type="Gene3D" id="2.40.320.10">
    <property type="entry name" value="Hypothetical Protein Pfu-838710-001"/>
    <property type="match status" value="1"/>
</dbReference>
<gene>
    <name evidence="2" type="ORF">MAE02_66040</name>
</gene>
<reference evidence="2 3" key="1">
    <citation type="submission" date="2019-07" db="EMBL/GenBank/DDBJ databases">
        <title>Whole genome shotgun sequence of Microvirga aerophila NBRC 106136.</title>
        <authorList>
            <person name="Hosoyama A."/>
            <person name="Uohara A."/>
            <person name="Ohji S."/>
            <person name="Ichikawa N."/>
        </authorList>
    </citation>
    <scope>NUCLEOTIDE SEQUENCE [LARGE SCALE GENOMIC DNA]</scope>
    <source>
        <strain evidence="2 3">NBRC 106136</strain>
    </source>
</reference>
<name>A0A512C3X9_9HYPH</name>
<protein>
    <recommendedName>
        <fullName evidence="4">CYTH domain-containing protein</fullName>
    </recommendedName>
</protein>
<feature type="compositionally biased region" description="Acidic residues" evidence="1">
    <location>
        <begin position="195"/>
        <end position="204"/>
    </location>
</feature>
<evidence type="ECO:0000313" key="2">
    <source>
        <dbReference type="EMBL" id="GEO18908.1"/>
    </source>
</evidence>
<keyword evidence="3" id="KW-1185">Reference proteome</keyword>
<sequence>MNSTRSFLLAPSLARLLEKERGGHRISEGYFPDRHDRNIYVRVEEEAASLVLVTREHGEPAAMPADLPRVHAAVLLSLAAGSVEYQRIDLPVDAYSAHISRIMAPGLLDLIVVEFAREEQARAFEPPAWFGPEVTADPSYQNRSLAIAGLPRVPEVELTDRALDSLLDGLEDGSTSPRLPIEPLALTAPPPATDAAEETDDLGIEDSVIRELARSLRPKYR</sequence>
<accession>A0A512C3X9</accession>